<name>E7A2I8_SPORE</name>
<dbReference type="PANTHER" id="PTHR46172">
    <property type="entry name" value="DNA POLYMERASE EPSILON SUBUNIT 3"/>
    <property type="match status" value="1"/>
</dbReference>
<feature type="compositionally biased region" description="Acidic residues" evidence="5">
    <location>
        <begin position="168"/>
        <end position="182"/>
    </location>
</feature>
<gene>
    <name evidence="7" type="ORF">sr14290</name>
</gene>
<feature type="region of interest" description="Disordered" evidence="5">
    <location>
        <begin position="1"/>
        <end position="37"/>
    </location>
</feature>
<evidence type="ECO:0000313" key="8">
    <source>
        <dbReference type="Proteomes" id="UP000008867"/>
    </source>
</evidence>
<dbReference type="PANTHER" id="PTHR46172:SF1">
    <property type="entry name" value="DNA POLYMERASE EPSILON SUBUNIT 3"/>
    <property type="match status" value="1"/>
</dbReference>
<dbReference type="GO" id="GO:0031507">
    <property type="term" value="P:heterochromatin formation"/>
    <property type="evidence" value="ECO:0007669"/>
    <property type="project" value="TreeGrafter"/>
</dbReference>
<dbReference type="EMBL" id="FQ311473">
    <property type="protein sequence ID" value="CBQ73695.1"/>
    <property type="molecule type" value="Genomic_DNA"/>
</dbReference>
<dbReference type="Gene3D" id="1.10.20.10">
    <property type="entry name" value="Histone, subunit A"/>
    <property type="match status" value="1"/>
</dbReference>
<evidence type="ECO:0000256" key="2">
    <source>
        <dbReference type="ARBA" id="ARBA00023242"/>
    </source>
</evidence>
<dbReference type="GO" id="GO:0008623">
    <property type="term" value="C:CHRAC"/>
    <property type="evidence" value="ECO:0007669"/>
    <property type="project" value="TreeGrafter"/>
</dbReference>
<dbReference type="GO" id="GO:0008622">
    <property type="term" value="C:epsilon DNA polymerase complex"/>
    <property type="evidence" value="ECO:0007669"/>
    <property type="project" value="TreeGrafter"/>
</dbReference>
<keyword evidence="8" id="KW-1185">Reference proteome</keyword>
<dbReference type="eggNOG" id="KOG0870">
    <property type="taxonomic scope" value="Eukaryota"/>
</dbReference>
<reference evidence="7 8" key="1">
    <citation type="journal article" date="2010" name="Science">
        <title>Pathogenicity determinants in smut fungi revealed by genome comparison.</title>
        <authorList>
            <person name="Schirawski J."/>
            <person name="Mannhaupt G."/>
            <person name="Muench K."/>
            <person name="Brefort T."/>
            <person name="Schipper K."/>
            <person name="Doehlemann G."/>
            <person name="Di Stasio M."/>
            <person name="Roessel N."/>
            <person name="Mendoza-Mendoza A."/>
            <person name="Pester D."/>
            <person name="Mueller O."/>
            <person name="Winterberg B."/>
            <person name="Meyer E."/>
            <person name="Ghareeb H."/>
            <person name="Wollenberg T."/>
            <person name="Muensterkoetter M."/>
            <person name="Wong P."/>
            <person name="Walter M."/>
            <person name="Stukenbrock E."/>
            <person name="Gueldener U."/>
            <person name="Kahmann R."/>
        </authorList>
    </citation>
    <scope>NUCLEOTIDE SEQUENCE [LARGE SCALE GENOMIC DNA]</scope>
    <source>
        <strain evidence="8">SRZ2</strain>
    </source>
</reference>
<evidence type="ECO:0000313" key="7">
    <source>
        <dbReference type="EMBL" id="CBQ73695.1"/>
    </source>
</evidence>
<dbReference type="GO" id="GO:0046982">
    <property type="term" value="F:protein heterodimerization activity"/>
    <property type="evidence" value="ECO:0007669"/>
    <property type="project" value="InterPro"/>
</dbReference>
<evidence type="ECO:0000256" key="5">
    <source>
        <dbReference type="SAM" id="MobiDB-lite"/>
    </source>
</evidence>
<dbReference type="InterPro" id="IPR051377">
    <property type="entry name" value="DNA_Pol-Epsilon_Subunit"/>
</dbReference>
<evidence type="ECO:0000256" key="1">
    <source>
        <dbReference type="ARBA" id="ARBA00004123"/>
    </source>
</evidence>
<dbReference type="InterPro" id="IPR003958">
    <property type="entry name" value="CBFA_NFYB_domain"/>
</dbReference>
<evidence type="ECO:0000256" key="3">
    <source>
        <dbReference type="ARBA" id="ARBA00039775"/>
    </source>
</evidence>
<feature type="compositionally biased region" description="Low complexity" evidence="5">
    <location>
        <begin position="7"/>
        <end position="18"/>
    </location>
</feature>
<dbReference type="AlphaFoldDB" id="E7A2I8"/>
<dbReference type="SUPFAM" id="SSF47113">
    <property type="entry name" value="Histone-fold"/>
    <property type="match status" value="1"/>
</dbReference>
<dbReference type="GO" id="GO:0031490">
    <property type="term" value="F:chromatin DNA binding"/>
    <property type="evidence" value="ECO:0007669"/>
    <property type="project" value="TreeGrafter"/>
</dbReference>
<dbReference type="Proteomes" id="UP000008867">
    <property type="component" value="Chromosome 8"/>
</dbReference>
<comment type="subcellular location">
    <subcellularLocation>
        <location evidence="1">Nucleus</location>
    </subcellularLocation>
</comment>
<organism evidence="7 8">
    <name type="scientific">Sporisorium reilianum (strain SRZ2)</name>
    <name type="common">Maize head smut fungus</name>
    <dbReference type="NCBI Taxonomy" id="999809"/>
    <lineage>
        <taxon>Eukaryota</taxon>
        <taxon>Fungi</taxon>
        <taxon>Dikarya</taxon>
        <taxon>Basidiomycota</taxon>
        <taxon>Ustilaginomycotina</taxon>
        <taxon>Ustilaginomycetes</taxon>
        <taxon>Ustilaginales</taxon>
        <taxon>Ustilaginaceae</taxon>
        <taxon>Sporisorium</taxon>
    </lineage>
</organism>
<dbReference type="GO" id="GO:0006272">
    <property type="term" value="P:leading strand elongation"/>
    <property type="evidence" value="ECO:0007669"/>
    <property type="project" value="TreeGrafter"/>
</dbReference>
<accession>E7A2I8</accession>
<dbReference type="GO" id="GO:0006974">
    <property type="term" value="P:DNA damage response"/>
    <property type="evidence" value="ECO:0007669"/>
    <property type="project" value="TreeGrafter"/>
</dbReference>
<dbReference type="Pfam" id="PF00808">
    <property type="entry name" value="CBFD_NFYB_HMF"/>
    <property type="match status" value="1"/>
</dbReference>
<evidence type="ECO:0000259" key="6">
    <source>
        <dbReference type="Pfam" id="PF00808"/>
    </source>
</evidence>
<dbReference type="OrthoDB" id="1707486at2759"/>
<sequence>MARKSVGGSSAPGTPAGARKTAPGTPSAATDAETTSAGLSVPAGTKLVLKQQEAALKGIEAYELPRSNIIRCAKTDIPDTVQLRKDTQHALVRAATVFISYLTASAHDTATAGKAKTIAAQHVLSALKESGLMGEEDLVELRGELKAYRDAVVRKKSEKANSAKPVEGEEGEGEGEGEENDADVSRMDGGDDDDSRIDAADASAIRSGLHGAAPADDQLMDED</sequence>
<proteinExistence type="predicted"/>
<dbReference type="HOGENOM" id="CLU_1129797_0_0_1"/>
<feature type="region of interest" description="Disordered" evidence="5">
    <location>
        <begin position="154"/>
        <end position="223"/>
    </location>
</feature>
<evidence type="ECO:0000256" key="4">
    <source>
        <dbReference type="ARBA" id="ARBA00042096"/>
    </source>
</evidence>
<protein>
    <recommendedName>
        <fullName evidence="3">DNA polymerase epsilon subunit D</fullName>
    </recommendedName>
    <alternativeName>
        <fullName evidence="4">DNA polymerase II subunit D</fullName>
    </alternativeName>
</protein>
<dbReference type="VEuPathDB" id="FungiDB:sr14290"/>
<keyword evidence="2" id="KW-0539">Nucleus</keyword>
<dbReference type="InterPro" id="IPR009072">
    <property type="entry name" value="Histone-fold"/>
</dbReference>
<feature type="domain" description="Transcription factor CBF/NF-Y/archaeal histone" evidence="6">
    <location>
        <begin position="63"/>
        <end position="127"/>
    </location>
</feature>
<dbReference type="CDD" id="cd22928">
    <property type="entry name" value="HFD_POLE3_DPB4"/>
    <property type="match status" value="1"/>
</dbReference>